<keyword evidence="2" id="KW-1185">Reference proteome</keyword>
<accession>A0ABP6UQL8</accession>
<protein>
    <submittedName>
        <fullName evidence="1">Uncharacterized protein</fullName>
    </submittedName>
</protein>
<gene>
    <name evidence="1" type="ORF">GCM10022393_34380</name>
</gene>
<reference evidence="2" key="1">
    <citation type="journal article" date="2019" name="Int. J. Syst. Evol. Microbiol.">
        <title>The Global Catalogue of Microorganisms (GCM) 10K type strain sequencing project: providing services to taxonomists for standard genome sequencing and annotation.</title>
        <authorList>
            <consortium name="The Broad Institute Genomics Platform"/>
            <consortium name="The Broad Institute Genome Sequencing Center for Infectious Disease"/>
            <person name="Wu L."/>
            <person name="Ma J."/>
        </authorList>
    </citation>
    <scope>NUCLEOTIDE SEQUENCE [LARGE SCALE GENOMIC DNA]</scope>
    <source>
        <strain evidence="2">JCM 17106</strain>
    </source>
</reference>
<organism evidence="1 2">
    <name type="scientific">Aquimarina addita</name>
    <dbReference type="NCBI Taxonomy" id="870485"/>
    <lineage>
        <taxon>Bacteria</taxon>
        <taxon>Pseudomonadati</taxon>
        <taxon>Bacteroidota</taxon>
        <taxon>Flavobacteriia</taxon>
        <taxon>Flavobacteriales</taxon>
        <taxon>Flavobacteriaceae</taxon>
        <taxon>Aquimarina</taxon>
    </lineage>
</organism>
<name>A0ABP6UQL8_9FLAO</name>
<sequence length="141" mass="16446">MSIDDKKIIKKISVSPNVINPKTNKINDITDIMDLEVISIIEDNFNKEKEIQGTTELDGKKIIYRETIKEIYNDFRYTNLIGYEYSNKFYFFLSKDEIVSIDYVIHLVNKVDEIFDVNKISRIIAKSINLGDVNDIILSMK</sequence>
<proteinExistence type="predicted"/>
<dbReference type="Proteomes" id="UP001500459">
    <property type="component" value="Unassembled WGS sequence"/>
</dbReference>
<dbReference type="RefSeq" id="WP_344929551.1">
    <property type="nucleotide sequence ID" value="NZ_BAABCW010000017.1"/>
</dbReference>
<evidence type="ECO:0000313" key="2">
    <source>
        <dbReference type="Proteomes" id="UP001500459"/>
    </source>
</evidence>
<comment type="caution">
    <text evidence="1">The sequence shown here is derived from an EMBL/GenBank/DDBJ whole genome shotgun (WGS) entry which is preliminary data.</text>
</comment>
<dbReference type="EMBL" id="BAABCW010000017">
    <property type="protein sequence ID" value="GAA3517382.1"/>
    <property type="molecule type" value="Genomic_DNA"/>
</dbReference>
<evidence type="ECO:0000313" key="1">
    <source>
        <dbReference type="EMBL" id="GAA3517382.1"/>
    </source>
</evidence>